<evidence type="ECO:0000256" key="1">
    <source>
        <dbReference type="ARBA" id="ARBA00004370"/>
    </source>
</evidence>
<evidence type="ECO:0000256" key="9">
    <source>
        <dbReference type="HAMAP-Rule" id="MF_00422"/>
    </source>
</evidence>
<dbReference type="RefSeq" id="WP_162124165.1">
    <property type="nucleotide sequence ID" value="NZ_PDWK01000023.1"/>
</dbReference>
<dbReference type="NCBIfam" id="NF004375">
    <property type="entry name" value="PRK05740.1-6"/>
    <property type="match status" value="1"/>
</dbReference>
<feature type="transmembrane region" description="Helical" evidence="9">
    <location>
        <begin position="52"/>
        <end position="72"/>
    </location>
</feature>
<dbReference type="GO" id="GO:0065002">
    <property type="term" value="P:intracellular protein transmembrane transport"/>
    <property type="evidence" value="ECO:0007669"/>
    <property type="project" value="UniProtKB-UniRule"/>
</dbReference>
<accession>A0A921P196</accession>
<comment type="function">
    <text evidence="9">Essential subunit of the Sec protein translocation channel SecYEG. Clamps together the 2 halves of SecY. May contact the channel plug during translocation.</text>
</comment>
<evidence type="ECO:0000256" key="3">
    <source>
        <dbReference type="ARBA" id="ARBA00022475"/>
    </source>
</evidence>
<evidence type="ECO:0000256" key="5">
    <source>
        <dbReference type="ARBA" id="ARBA00022927"/>
    </source>
</evidence>
<keyword evidence="11" id="KW-1185">Reference proteome</keyword>
<dbReference type="PRINTS" id="PR01650">
    <property type="entry name" value="SECETRNLCASE"/>
</dbReference>
<keyword evidence="3 9" id="KW-1003">Cell membrane</keyword>
<keyword evidence="5 9" id="KW-0653">Protein transport</keyword>
<evidence type="ECO:0000313" key="10">
    <source>
        <dbReference type="EMBL" id="KAF1689300.1"/>
    </source>
</evidence>
<keyword evidence="6 9" id="KW-1133">Transmembrane helix</keyword>
<proteinExistence type="inferred from homology"/>
<dbReference type="EMBL" id="PDWK01000023">
    <property type="protein sequence ID" value="KAF1689300.1"/>
    <property type="molecule type" value="Genomic_DNA"/>
</dbReference>
<dbReference type="AlphaFoldDB" id="A0A921P196"/>
<comment type="subcellular location">
    <subcellularLocation>
        <location evidence="1">Membrane</location>
    </subcellularLocation>
</comment>
<sequence>MNSKIDPAQSATSGGDIVKYAVSALLVLGGLFVWFWFGAPERAAQLGWASQLRGLAVAAGLVLGALVFLATAKGRGVRDFLGESRFELRKVVWPTRQETTRMTWVVIAVVVILSLILAGFDFFIKWAIELFLNFGR</sequence>
<dbReference type="HAMAP" id="MF_00422">
    <property type="entry name" value="SecE"/>
    <property type="match status" value="1"/>
</dbReference>
<dbReference type="Pfam" id="PF00584">
    <property type="entry name" value="SecE"/>
    <property type="match status" value="1"/>
</dbReference>
<dbReference type="Proteomes" id="UP000717981">
    <property type="component" value="Unassembled WGS sequence"/>
</dbReference>
<reference evidence="10" key="1">
    <citation type="submission" date="2017-10" db="EMBL/GenBank/DDBJ databases">
        <title>Whole genome sequencing of members of genus Pseudoxanthomonas.</title>
        <authorList>
            <person name="Kumar S."/>
            <person name="Bansal K."/>
            <person name="Kaur A."/>
            <person name="Patil P."/>
            <person name="Sharma S."/>
            <person name="Patil P.B."/>
        </authorList>
    </citation>
    <scope>NUCLEOTIDE SEQUENCE</scope>
    <source>
        <strain evidence="10">DSM 22914</strain>
    </source>
</reference>
<dbReference type="NCBIfam" id="TIGR00964">
    <property type="entry name" value="secE_bact"/>
    <property type="match status" value="1"/>
</dbReference>
<evidence type="ECO:0000256" key="7">
    <source>
        <dbReference type="ARBA" id="ARBA00023010"/>
    </source>
</evidence>
<keyword evidence="4 9" id="KW-0812">Transmembrane</keyword>
<dbReference type="PROSITE" id="PS01067">
    <property type="entry name" value="SECE_SEC61G"/>
    <property type="match status" value="1"/>
</dbReference>
<keyword evidence="2 9" id="KW-0813">Transport</keyword>
<dbReference type="InterPro" id="IPR038379">
    <property type="entry name" value="SecE_sf"/>
</dbReference>
<evidence type="ECO:0000256" key="4">
    <source>
        <dbReference type="ARBA" id="ARBA00022692"/>
    </source>
</evidence>
<dbReference type="PANTHER" id="PTHR33910">
    <property type="entry name" value="PROTEIN TRANSLOCASE SUBUNIT SECE"/>
    <property type="match status" value="1"/>
</dbReference>
<dbReference type="GO" id="GO:0043952">
    <property type="term" value="P:protein transport by the Sec complex"/>
    <property type="evidence" value="ECO:0007669"/>
    <property type="project" value="UniProtKB-UniRule"/>
</dbReference>
<comment type="subunit">
    <text evidence="9">Component of the Sec protein translocase complex. Heterotrimer consisting of SecY, SecE and SecG subunits. The heterotrimers can form oligomers, although 1 heterotrimer is thought to be able to translocate proteins. Interacts with the ribosome. Interacts with SecDF, and other proteins may be involved. Interacts with SecA.</text>
</comment>
<name>A0A921P196_9GAMM</name>
<feature type="transmembrane region" description="Helical" evidence="9">
    <location>
        <begin position="20"/>
        <end position="40"/>
    </location>
</feature>
<gene>
    <name evidence="9" type="primary">secE</name>
    <name evidence="10" type="ORF">CR938_06185</name>
</gene>
<comment type="caution">
    <text evidence="9">Lacks conserved residue(s) required for the propagation of feature annotation.</text>
</comment>
<dbReference type="GO" id="GO:0005886">
    <property type="term" value="C:plasma membrane"/>
    <property type="evidence" value="ECO:0007669"/>
    <property type="project" value="UniProtKB-UniRule"/>
</dbReference>
<protein>
    <recommendedName>
        <fullName evidence="9">Protein translocase subunit SecE</fullName>
    </recommendedName>
</protein>
<comment type="similarity">
    <text evidence="9">Belongs to the SecE/SEC61-gamma family.</text>
</comment>
<feature type="transmembrane region" description="Helical" evidence="9">
    <location>
        <begin position="102"/>
        <end position="124"/>
    </location>
</feature>
<dbReference type="InterPro" id="IPR005807">
    <property type="entry name" value="SecE_bac"/>
</dbReference>
<organism evidence="10 11">
    <name type="scientific">Pseudoxanthomonas taiwanensis</name>
    <dbReference type="NCBI Taxonomy" id="176598"/>
    <lineage>
        <taxon>Bacteria</taxon>
        <taxon>Pseudomonadati</taxon>
        <taxon>Pseudomonadota</taxon>
        <taxon>Gammaproteobacteria</taxon>
        <taxon>Lysobacterales</taxon>
        <taxon>Lysobacteraceae</taxon>
        <taxon>Pseudoxanthomonas</taxon>
    </lineage>
</organism>
<dbReference type="GO" id="GO:0008320">
    <property type="term" value="F:protein transmembrane transporter activity"/>
    <property type="evidence" value="ECO:0007669"/>
    <property type="project" value="UniProtKB-UniRule"/>
</dbReference>
<evidence type="ECO:0000313" key="11">
    <source>
        <dbReference type="Proteomes" id="UP000717981"/>
    </source>
</evidence>
<evidence type="ECO:0000256" key="6">
    <source>
        <dbReference type="ARBA" id="ARBA00022989"/>
    </source>
</evidence>
<comment type="caution">
    <text evidence="10">The sequence shown here is derived from an EMBL/GenBank/DDBJ whole genome shotgun (WGS) entry which is preliminary data.</text>
</comment>
<dbReference type="GO" id="GO:0006605">
    <property type="term" value="P:protein targeting"/>
    <property type="evidence" value="ECO:0007669"/>
    <property type="project" value="UniProtKB-UniRule"/>
</dbReference>
<keyword evidence="8 9" id="KW-0472">Membrane</keyword>
<keyword evidence="7 9" id="KW-0811">Translocation</keyword>
<dbReference type="GO" id="GO:0009306">
    <property type="term" value="P:protein secretion"/>
    <property type="evidence" value="ECO:0007669"/>
    <property type="project" value="UniProtKB-UniRule"/>
</dbReference>
<evidence type="ECO:0000256" key="8">
    <source>
        <dbReference type="ARBA" id="ARBA00023136"/>
    </source>
</evidence>
<dbReference type="InterPro" id="IPR001901">
    <property type="entry name" value="Translocase_SecE/Sec61-g"/>
</dbReference>
<evidence type="ECO:0000256" key="2">
    <source>
        <dbReference type="ARBA" id="ARBA00022448"/>
    </source>
</evidence>
<dbReference type="PANTHER" id="PTHR33910:SF1">
    <property type="entry name" value="PROTEIN TRANSLOCASE SUBUNIT SECE"/>
    <property type="match status" value="1"/>
</dbReference>
<dbReference type="Gene3D" id="1.20.5.1030">
    <property type="entry name" value="Preprotein translocase secy subunit"/>
    <property type="match status" value="1"/>
</dbReference>
<dbReference type="OrthoDB" id="9806365at2"/>